<name>A0A8E2JHT3_9PEZI</name>
<proteinExistence type="predicted"/>
<feature type="transmembrane region" description="Helical" evidence="1">
    <location>
        <begin position="14"/>
        <end position="32"/>
    </location>
</feature>
<protein>
    <submittedName>
        <fullName evidence="2">Uncharacterized protein</fullName>
    </submittedName>
</protein>
<dbReference type="Proteomes" id="UP000250266">
    <property type="component" value="Unassembled WGS sequence"/>
</dbReference>
<feature type="transmembrane region" description="Helical" evidence="1">
    <location>
        <begin position="44"/>
        <end position="63"/>
    </location>
</feature>
<keyword evidence="1" id="KW-0812">Transmembrane</keyword>
<dbReference type="AlphaFoldDB" id="A0A8E2JHT3"/>
<keyword evidence="1" id="KW-0472">Membrane</keyword>
<evidence type="ECO:0000313" key="3">
    <source>
        <dbReference type="Proteomes" id="UP000250266"/>
    </source>
</evidence>
<dbReference type="EMBL" id="KV744877">
    <property type="protein sequence ID" value="OCK82832.1"/>
    <property type="molecule type" value="Genomic_DNA"/>
</dbReference>
<sequence>MSPPFLFLAWHSGLFPYGFLCFSCPLFCLFASSKLNSSAVQCRIVKFSSLLCFFLMVLSPAWFGVLANYGGFLGGKGVLGIFWFVLVQELRD</sequence>
<gene>
    <name evidence="2" type="ORF">K432DRAFT_208849</name>
</gene>
<evidence type="ECO:0000256" key="1">
    <source>
        <dbReference type="SAM" id="Phobius"/>
    </source>
</evidence>
<keyword evidence="1" id="KW-1133">Transmembrane helix</keyword>
<reference evidence="2 3" key="1">
    <citation type="journal article" date="2016" name="Nat. Commun.">
        <title>Ectomycorrhizal ecology is imprinted in the genome of the dominant symbiotic fungus Cenococcum geophilum.</title>
        <authorList>
            <consortium name="DOE Joint Genome Institute"/>
            <person name="Peter M."/>
            <person name="Kohler A."/>
            <person name="Ohm R.A."/>
            <person name="Kuo A."/>
            <person name="Krutzmann J."/>
            <person name="Morin E."/>
            <person name="Arend M."/>
            <person name="Barry K.W."/>
            <person name="Binder M."/>
            <person name="Choi C."/>
            <person name="Clum A."/>
            <person name="Copeland A."/>
            <person name="Grisel N."/>
            <person name="Haridas S."/>
            <person name="Kipfer T."/>
            <person name="LaButti K."/>
            <person name="Lindquist E."/>
            <person name="Lipzen A."/>
            <person name="Maire R."/>
            <person name="Meier B."/>
            <person name="Mihaltcheva S."/>
            <person name="Molinier V."/>
            <person name="Murat C."/>
            <person name="Poggeler S."/>
            <person name="Quandt C.A."/>
            <person name="Sperisen C."/>
            <person name="Tritt A."/>
            <person name="Tisserant E."/>
            <person name="Crous P.W."/>
            <person name="Henrissat B."/>
            <person name="Nehls U."/>
            <person name="Egli S."/>
            <person name="Spatafora J.W."/>
            <person name="Grigoriev I.V."/>
            <person name="Martin F.M."/>
        </authorList>
    </citation>
    <scope>NUCLEOTIDE SEQUENCE [LARGE SCALE GENOMIC DNA]</scope>
    <source>
        <strain evidence="2 3">CBS 459.81</strain>
    </source>
</reference>
<evidence type="ECO:0000313" key="2">
    <source>
        <dbReference type="EMBL" id="OCK82832.1"/>
    </source>
</evidence>
<keyword evidence="3" id="KW-1185">Reference proteome</keyword>
<accession>A0A8E2JHT3</accession>
<organism evidence="2 3">
    <name type="scientific">Lepidopterella palustris CBS 459.81</name>
    <dbReference type="NCBI Taxonomy" id="1314670"/>
    <lineage>
        <taxon>Eukaryota</taxon>
        <taxon>Fungi</taxon>
        <taxon>Dikarya</taxon>
        <taxon>Ascomycota</taxon>
        <taxon>Pezizomycotina</taxon>
        <taxon>Dothideomycetes</taxon>
        <taxon>Pleosporomycetidae</taxon>
        <taxon>Mytilinidiales</taxon>
        <taxon>Argynnaceae</taxon>
        <taxon>Lepidopterella</taxon>
    </lineage>
</organism>
<feature type="transmembrane region" description="Helical" evidence="1">
    <location>
        <begin position="69"/>
        <end position="87"/>
    </location>
</feature>